<dbReference type="Pfam" id="PF00646">
    <property type="entry name" value="F-box"/>
    <property type="match status" value="1"/>
</dbReference>
<protein>
    <submittedName>
        <fullName evidence="2">Protein CBR-FBXB-81</fullName>
    </submittedName>
</protein>
<dbReference type="Pfam" id="PF07735">
    <property type="entry name" value="FBA_2"/>
    <property type="match status" value="1"/>
</dbReference>
<dbReference type="InterPro" id="IPR053222">
    <property type="entry name" value="Zygotic_Embryogenesis-Asso"/>
</dbReference>
<dbReference type="PROSITE" id="PS50181">
    <property type="entry name" value="FBOX"/>
    <property type="match status" value="1"/>
</dbReference>
<proteinExistence type="predicted"/>
<reference evidence="2 3" key="1">
    <citation type="journal article" date="2003" name="PLoS Biol.">
        <title>The genome sequence of Caenorhabditis briggsae: a platform for comparative genomics.</title>
        <authorList>
            <person name="Stein L.D."/>
            <person name="Bao Z."/>
            <person name="Blasiar D."/>
            <person name="Blumenthal T."/>
            <person name="Brent M.R."/>
            <person name="Chen N."/>
            <person name="Chinwalla A."/>
            <person name="Clarke L."/>
            <person name="Clee C."/>
            <person name="Coghlan A."/>
            <person name="Coulson A."/>
            <person name="D'Eustachio P."/>
            <person name="Fitch D.H."/>
            <person name="Fulton L.A."/>
            <person name="Fulton R.E."/>
            <person name="Griffiths-Jones S."/>
            <person name="Harris T.W."/>
            <person name="Hillier L.W."/>
            <person name="Kamath R."/>
            <person name="Kuwabara P.E."/>
            <person name="Mardis E.R."/>
            <person name="Marra M.A."/>
            <person name="Miner T.L."/>
            <person name="Minx P."/>
            <person name="Mullikin J.C."/>
            <person name="Plumb R.W."/>
            <person name="Rogers J."/>
            <person name="Schein J.E."/>
            <person name="Sohrmann M."/>
            <person name="Spieth J."/>
            <person name="Stajich J.E."/>
            <person name="Wei C."/>
            <person name="Willey D."/>
            <person name="Wilson R.K."/>
            <person name="Durbin R."/>
            <person name="Waterston R.H."/>
        </authorList>
    </citation>
    <scope>NUCLEOTIDE SEQUENCE [LARGE SCALE GENOMIC DNA]</scope>
    <source>
        <strain evidence="2 3">AF16</strain>
    </source>
</reference>
<sequence>MPFDLPQLPENVILEVLRNLEFREIILFSLLSTNSRKRVSSLQIKASHINMFFHATPKIRCSFPNPSLPRITFELPAALWKVSFKNYPASFKLSGIQRGKCERIFTGCLKSGDLFEHLYRIFNYRREKHVVFYPGCQKVNPDLIFKDIGDVPSIIITAGSQNDNARRVLKTFKRINKLCLEINPFEDPNDLQTLLTRNFYSLTLSNSMIILRLEDLLMINAVHCSLIGCRIELRTINRFFKLWLAGSNPRLAHLKIEFPEPIPNPWMSICGIWYQRIPEDQERVVDTVGEVLWQNRIHGGFDVRRRDGRKATFRITSTAIRLFVWMR</sequence>
<reference evidence="2 3" key="2">
    <citation type="journal article" date="2011" name="PLoS Genet.">
        <title>Caenorhabditis briggsae recombinant inbred line genotypes reveal inter-strain incompatibility and the evolution of recombination.</title>
        <authorList>
            <person name="Ross J.A."/>
            <person name="Koboldt D.C."/>
            <person name="Staisch J.E."/>
            <person name="Chamberlin H.M."/>
            <person name="Gupta B.P."/>
            <person name="Miller R.D."/>
            <person name="Baird S.E."/>
            <person name="Haag E.S."/>
        </authorList>
    </citation>
    <scope>NUCLEOTIDE SEQUENCE [LARGE SCALE GENOMIC DNA]</scope>
    <source>
        <strain evidence="2 3">AF16</strain>
    </source>
</reference>
<evidence type="ECO:0000313" key="2">
    <source>
        <dbReference type="EMBL" id="CAP39450.2"/>
    </source>
</evidence>
<accession>A8Y3I1</accession>
<evidence type="ECO:0000313" key="3">
    <source>
        <dbReference type="Proteomes" id="UP000008549"/>
    </source>
</evidence>
<keyword evidence="3" id="KW-1185">Reference proteome</keyword>
<dbReference type="Proteomes" id="UP000008549">
    <property type="component" value="Unassembled WGS sequence"/>
</dbReference>
<dbReference type="InParanoid" id="A8Y3I1"/>
<feature type="domain" description="F-box" evidence="1">
    <location>
        <begin position="2"/>
        <end position="56"/>
    </location>
</feature>
<dbReference type="WormBase" id="CBG22987">
    <property type="protein sequence ID" value="CBP26532"/>
    <property type="gene ID" value="WBGene00041425"/>
</dbReference>
<dbReference type="RefSeq" id="XP_002643069.2">
    <property type="nucleotide sequence ID" value="XM_002643023.2"/>
</dbReference>
<name>A8Y3I1_CAEBR</name>
<dbReference type="GeneID" id="8585063"/>
<dbReference type="OMA" id="ASHINMF"/>
<evidence type="ECO:0000313" key="4">
    <source>
        <dbReference type="WormBase" id="CBG22987"/>
    </source>
</evidence>
<organism evidence="2 3">
    <name type="scientific">Caenorhabditis briggsae</name>
    <dbReference type="NCBI Taxonomy" id="6238"/>
    <lineage>
        <taxon>Eukaryota</taxon>
        <taxon>Metazoa</taxon>
        <taxon>Ecdysozoa</taxon>
        <taxon>Nematoda</taxon>
        <taxon>Chromadorea</taxon>
        <taxon>Rhabditida</taxon>
        <taxon>Rhabditina</taxon>
        <taxon>Rhabditomorpha</taxon>
        <taxon>Rhabditoidea</taxon>
        <taxon>Rhabditidae</taxon>
        <taxon>Peloderinae</taxon>
        <taxon>Caenorhabditis</taxon>
    </lineage>
</organism>
<dbReference type="KEGG" id="cbr:CBG_22987"/>
<dbReference type="PANTHER" id="PTHR22899:SF0">
    <property type="entry name" value="F-BOX ASSOCIATED DOMAIN-CONTAINING PROTEIN-RELATED"/>
    <property type="match status" value="1"/>
</dbReference>
<dbReference type="FunCoup" id="A8Y3I1">
    <property type="interactions" value="2215"/>
</dbReference>
<dbReference type="PANTHER" id="PTHR22899">
    <property type="entry name" value="CYCLIN-RELATED F-BOX FAMILY"/>
    <property type="match status" value="1"/>
</dbReference>
<dbReference type="CTD" id="8585063"/>
<dbReference type="InterPro" id="IPR012885">
    <property type="entry name" value="F-box_Sdz-33"/>
</dbReference>
<dbReference type="InterPro" id="IPR001810">
    <property type="entry name" value="F-box_dom"/>
</dbReference>
<dbReference type="EMBL" id="HE600964">
    <property type="protein sequence ID" value="CAP39450.2"/>
    <property type="molecule type" value="Genomic_DNA"/>
</dbReference>
<dbReference type="AlphaFoldDB" id="A8Y3I1"/>
<evidence type="ECO:0000259" key="1">
    <source>
        <dbReference type="PROSITE" id="PS50181"/>
    </source>
</evidence>
<dbReference type="HOGENOM" id="CLU_028840_1_3_1"/>
<gene>
    <name evidence="2" type="primary">Cbr-fbxb-81</name>
    <name evidence="4" type="ORF">CBG22987</name>
    <name evidence="2" type="ORF">CBG_22987</name>
</gene>